<feature type="transmembrane region" description="Helical" evidence="13">
    <location>
        <begin position="37"/>
        <end position="56"/>
    </location>
</feature>
<feature type="transmembrane region" description="Helical" evidence="13">
    <location>
        <begin position="195"/>
        <end position="222"/>
    </location>
</feature>
<evidence type="ECO:0000256" key="10">
    <source>
        <dbReference type="ARBA" id="ARBA00023012"/>
    </source>
</evidence>
<dbReference type="Gene3D" id="1.10.287.130">
    <property type="match status" value="1"/>
</dbReference>
<dbReference type="PANTHER" id="PTHR43711">
    <property type="entry name" value="TWO-COMPONENT HISTIDINE KINASE"/>
    <property type="match status" value="1"/>
</dbReference>
<evidence type="ECO:0000256" key="5">
    <source>
        <dbReference type="ARBA" id="ARBA00022553"/>
    </source>
</evidence>
<dbReference type="Proteomes" id="UP000623795">
    <property type="component" value="Unassembled WGS sequence"/>
</dbReference>
<keyword evidence="16" id="KW-1185">Reference proteome</keyword>
<reference evidence="15 16" key="1">
    <citation type="submission" date="2019-12" db="EMBL/GenBank/DDBJ databases">
        <title>Comparative genomics gives insights into the taxonomy of the Azoarcus-Aromatoleum group and reveals separate origins of nif in the plant-associated Azoarcus and non-plant-associated Aromatoleum sub-groups.</title>
        <authorList>
            <person name="Lafos M."/>
            <person name="Maluk M."/>
            <person name="Batista M."/>
            <person name="Junghare M."/>
            <person name="Carmona M."/>
            <person name="Faoro H."/>
            <person name="Cruz L.M."/>
            <person name="Battistoni F."/>
            <person name="De Souza E."/>
            <person name="Pedrosa F."/>
            <person name="Chen W.-M."/>
            <person name="Poole P.S."/>
            <person name="Dixon R.A."/>
            <person name="James E.K."/>
        </authorList>
    </citation>
    <scope>NUCLEOTIDE SEQUENCE [LARGE SCALE GENOMIC DNA]</scope>
    <source>
        <strain evidence="15 16">Td21</strain>
    </source>
</reference>
<dbReference type="Gene3D" id="3.30.565.10">
    <property type="entry name" value="Histidine kinase-like ATPase, C-terminal domain"/>
    <property type="match status" value="1"/>
</dbReference>
<dbReference type="SMART" id="SM00388">
    <property type="entry name" value="HisKA"/>
    <property type="match status" value="1"/>
</dbReference>
<evidence type="ECO:0000313" key="15">
    <source>
        <dbReference type="EMBL" id="NMG42997.1"/>
    </source>
</evidence>
<dbReference type="InterPro" id="IPR001734">
    <property type="entry name" value="Na/solute_symporter"/>
</dbReference>
<feature type="transmembrane region" description="Helical" evidence="13">
    <location>
        <begin position="68"/>
        <end position="88"/>
    </location>
</feature>
<feature type="transmembrane region" description="Helical" evidence="13">
    <location>
        <begin position="337"/>
        <end position="370"/>
    </location>
</feature>
<dbReference type="PRINTS" id="PR00344">
    <property type="entry name" value="BCTRLSENSOR"/>
</dbReference>
<evidence type="ECO:0000256" key="3">
    <source>
        <dbReference type="ARBA" id="ARBA00006434"/>
    </source>
</evidence>
<dbReference type="InterPro" id="IPR038377">
    <property type="entry name" value="Na/Glc_symporter_sf"/>
</dbReference>
<keyword evidence="9 13" id="KW-1133">Transmembrane helix</keyword>
<dbReference type="PROSITE" id="PS50109">
    <property type="entry name" value="HIS_KIN"/>
    <property type="match status" value="1"/>
</dbReference>
<keyword evidence="12" id="KW-0175">Coiled coil</keyword>
<dbReference type="InterPro" id="IPR003661">
    <property type="entry name" value="HisK_dim/P_dom"/>
</dbReference>
<dbReference type="PROSITE" id="PS50283">
    <property type="entry name" value="NA_SOLUT_SYMP_3"/>
    <property type="match status" value="1"/>
</dbReference>
<dbReference type="SUPFAM" id="SSF55874">
    <property type="entry name" value="ATPase domain of HSP90 chaperone/DNA topoisomerase II/histidine kinase"/>
    <property type="match status" value="1"/>
</dbReference>
<evidence type="ECO:0000256" key="12">
    <source>
        <dbReference type="SAM" id="Coils"/>
    </source>
</evidence>
<feature type="transmembrane region" description="Helical" evidence="13">
    <location>
        <begin position="115"/>
        <end position="134"/>
    </location>
</feature>
<dbReference type="EMBL" id="WTVN01000004">
    <property type="protein sequence ID" value="NMG42997.1"/>
    <property type="molecule type" value="Genomic_DNA"/>
</dbReference>
<evidence type="ECO:0000256" key="11">
    <source>
        <dbReference type="ARBA" id="ARBA00023136"/>
    </source>
</evidence>
<feature type="transmembrane region" description="Helical" evidence="13">
    <location>
        <begin position="6"/>
        <end position="25"/>
    </location>
</feature>
<dbReference type="Gene3D" id="1.20.1730.10">
    <property type="entry name" value="Sodium/glucose cotransporter"/>
    <property type="match status" value="1"/>
</dbReference>
<feature type="transmembrane region" description="Helical" evidence="13">
    <location>
        <begin position="391"/>
        <end position="411"/>
    </location>
</feature>
<feature type="transmembrane region" description="Helical" evidence="13">
    <location>
        <begin position="451"/>
        <end position="473"/>
    </location>
</feature>
<proteinExistence type="inferred from homology"/>
<dbReference type="Pfam" id="PF00512">
    <property type="entry name" value="HisKA"/>
    <property type="match status" value="1"/>
</dbReference>
<dbReference type="Pfam" id="PF02518">
    <property type="entry name" value="HATPase_c"/>
    <property type="match status" value="1"/>
</dbReference>
<protein>
    <recommendedName>
        <fullName evidence="4">histidine kinase</fullName>
        <ecNumber evidence="4">2.7.13.3</ecNumber>
    </recommendedName>
</protein>
<evidence type="ECO:0000256" key="6">
    <source>
        <dbReference type="ARBA" id="ARBA00022679"/>
    </source>
</evidence>
<organism evidence="15 16">
    <name type="scientific">Aromatoleum toluvorans</name>
    <dbReference type="NCBI Taxonomy" id="92002"/>
    <lineage>
        <taxon>Bacteria</taxon>
        <taxon>Pseudomonadati</taxon>
        <taxon>Pseudomonadota</taxon>
        <taxon>Betaproteobacteria</taxon>
        <taxon>Rhodocyclales</taxon>
        <taxon>Rhodocyclaceae</taxon>
        <taxon>Aromatoleum</taxon>
    </lineage>
</organism>
<dbReference type="EC" id="2.7.13.3" evidence="4"/>
<comment type="catalytic activity">
    <reaction evidence="1">
        <text>ATP + protein L-histidine = ADP + protein N-phospho-L-histidine.</text>
        <dbReference type="EC" id="2.7.13.3"/>
    </reaction>
</comment>
<evidence type="ECO:0000256" key="2">
    <source>
        <dbReference type="ARBA" id="ARBA00004141"/>
    </source>
</evidence>
<evidence type="ECO:0000256" key="1">
    <source>
        <dbReference type="ARBA" id="ARBA00000085"/>
    </source>
</evidence>
<sequence>MLTGTVVVAASFAYLMLLFAVAWYGDRRAEQGRSIIANPWTYAMSLAVYCTAWTYFGSVGRAASGGVWFLPIYLGPTLAMSLSWIVMLKMIRISRTYRITSIADFIASRYGKSHLLGGLVTIIAVVGMVPYIALQLKAISSGYSVLTGSDDSGVFPFATASWFNDGTLYVALTLAVFTVLFGARHLDAAERHEGMVAAIAFESVVKLLAFLVVGGFVTWSVYEGFGDIFARAFANPDLAALLSLQTASTAGYGGWFAMTLLALLSVIFLPRQFQVTVVENVNEQHLRRATWLFPAYLLLINIFVLPIALGGLLYFGRGTVDPDTFVLSLPLAHGEKALALLAFIGGLSAATGMVIVETIAVSTMVCNDLVMPLLLSTKRFKRNVHPDLTGLLLGIRRGAIVVVLLLGYLYFRLAGEAYALVSIGLISFAAVAQFAPAMLGGMYWRGGTRDGAFAGLLAGFVVWAYTLMLPSVAKSGWLDRDFLDQGLFGLDYLRPEQLFGLAGLDSISHALFWSLTANIACYVLVSLARVPTGQEATQATLFVDVFSRGQDAPATFWRGRAQVQDLQPLVARFLGAERARRMFEAYARERGVRSIEELKPDAGLVQFAETQLAGAIGSASARVMVSSVVQEEPLGLDEVMDILDEASQVRAYSHELEEKSQALEAATAELRAANERLTELDRLKDDFMSSVTHELRTPLTSIRAFSEMLLDDPKIDLKDRTRFLTIIVSETERLTRLVNQVLDMAKIESGHAEWHNTDIDMRELVGHAAETTDQLFRDRGAVLEIDLPDAAPHLRADRDRLLQVLLNLLSNAAKFVPDGAGVARVRLSAETGQLRVDVTDNGPGIAPEQLGVIFEKFRQGGDERSRPQGTGLGLPISRQIVEHFGGRLWVQSRPGEGATFSFVLPLPLESERGAGHAMT</sequence>
<dbReference type="CDD" id="cd10322">
    <property type="entry name" value="SLC5sbd"/>
    <property type="match status" value="1"/>
</dbReference>
<keyword evidence="5" id="KW-0597">Phosphoprotein</keyword>
<feature type="transmembrane region" description="Helical" evidence="13">
    <location>
        <begin position="291"/>
        <end position="317"/>
    </location>
</feature>
<dbReference type="CDD" id="cd00082">
    <property type="entry name" value="HisKA"/>
    <property type="match status" value="1"/>
</dbReference>
<name>A0ABX1PWC6_9RHOO</name>
<evidence type="ECO:0000256" key="4">
    <source>
        <dbReference type="ARBA" id="ARBA00012438"/>
    </source>
</evidence>
<dbReference type="GO" id="GO:0016301">
    <property type="term" value="F:kinase activity"/>
    <property type="evidence" value="ECO:0007669"/>
    <property type="project" value="UniProtKB-KW"/>
</dbReference>
<dbReference type="InterPro" id="IPR003594">
    <property type="entry name" value="HATPase_dom"/>
</dbReference>
<feature type="transmembrane region" description="Helical" evidence="13">
    <location>
        <begin position="252"/>
        <end position="270"/>
    </location>
</feature>
<keyword evidence="11 13" id="KW-0472">Membrane</keyword>
<dbReference type="InterPro" id="IPR005467">
    <property type="entry name" value="His_kinase_dom"/>
</dbReference>
<dbReference type="InterPro" id="IPR004358">
    <property type="entry name" value="Sig_transdc_His_kin-like_C"/>
</dbReference>
<keyword evidence="6" id="KW-0808">Transferase</keyword>
<dbReference type="SMART" id="SM00387">
    <property type="entry name" value="HATPase_c"/>
    <property type="match status" value="1"/>
</dbReference>
<evidence type="ECO:0000313" key="16">
    <source>
        <dbReference type="Proteomes" id="UP000623795"/>
    </source>
</evidence>
<dbReference type="InterPro" id="IPR036097">
    <property type="entry name" value="HisK_dim/P_sf"/>
</dbReference>
<keyword evidence="8 15" id="KW-0418">Kinase</keyword>
<keyword evidence="10" id="KW-0902">Two-component regulatory system</keyword>
<dbReference type="InterPro" id="IPR036890">
    <property type="entry name" value="HATPase_C_sf"/>
</dbReference>
<feature type="transmembrane region" description="Helical" evidence="13">
    <location>
        <begin position="166"/>
        <end position="183"/>
    </location>
</feature>
<accession>A0ABX1PWC6</accession>
<evidence type="ECO:0000256" key="13">
    <source>
        <dbReference type="SAM" id="Phobius"/>
    </source>
</evidence>
<dbReference type="SUPFAM" id="SSF47384">
    <property type="entry name" value="Homodimeric domain of signal transducing histidine kinase"/>
    <property type="match status" value="1"/>
</dbReference>
<evidence type="ECO:0000256" key="9">
    <source>
        <dbReference type="ARBA" id="ARBA00022989"/>
    </source>
</evidence>
<comment type="subcellular location">
    <subcellularLocation>
        <location evidence="2">Membrane</location>
        <topology evidence="2">Multi-pass membrane protein</topology>
    </subcellularLocation>
</comment>
<feature type="transmembrane region" description="Helical" evidence="13">
    <location>
        <begin position="417"/>
        <end position="439"/>
    </location>
</feature>
<evidence type="ECO:0000256" key="8">
    <source>
        <dbReference type="ARBA" id="ARBA00022777"/>
    </source>
</evidence>
<comment type="caution">
    <text evidence="15">The sequence shown here is derived from an EMBL/GenBank/DDBJ whole genome shotgun (WGS) entry which is preliminary data.</text>
</comment>
<feature type="coiled-coil region" evidence="12">
    <location>
        <begin position="649"/>
        <end position="683"/>
    </location>
</feature>
<keyword evidence="7 13" id="KW-0812">Transmembrane</keyword>
<evidence type="ECO:0000259" key="14">
    <source>
        <dbReference type="PROSITE" id="PS50109"/>
    </source>
</evidence>
<dbReference type="InterPro" id="IPR050736">
    <property type="entry name" value="Sensor_HK_Regulatory"/>
</dbReference>
<evidence type="ECO:0000256" key="7">
    <source>
        <dbReference type="ARBA" id="ARBA00022692"/>
    </source>
</evidence>
<comment type="similarity">
    <text evidence="3">Belongs to the sodium:solute symporter (SSF) (TC 2.A.21) family.</text>
</comment>
<feature type="domain" description="Histidine kinase" evidence="14">
    <location>
        <begin position="690"/>
        <end position="908"/>
    </location>
</feature>
<dbReference type="RefSeq" id="WP_169254909.1">
    <property type="nucleotide sequence ID" value="NZ_WTVN01000004.1"/>
</dbReference>
<gene>
    <name evidence="15" type="ORF">GPA22_04535</name>
</gene>
<dbReference type="PANTHER" id="PTHR43711:SF30">
    <property type="entry name" value="HISTIDINE KINASE"/>
    <property type="match status" value="1"/>
</dbReference>